<evidence type="ECO:0000313" key="2">
    <source>
        <dbReference type="Proteomes" id="UP000828390"/>
    </source>
</evidence>
<dbReference type="EMBL" id="JAIWYP010000013">
    <property type="protein sequence ID" value="KAH3717219.1"/>
    <property type="molecule type" value="Genomic_DNA"/>
</dbReference>
<evidence type="ECO:0000313" key="1">
    <source>
        <dbReference type="EMBL" id="KAH3717219.1"/>
    </source>
</evidence>
<accession>A0A9D4C4X7</accession>
<name>A0A9D4C4X7_DREPO</name>
<keyword evidence="2" id="KW-1185">Reference proteome</keyword>
<dbReference type="AlphaFoldDB" id="A0A9D4C4X7"/>
<gene>
    <name evidence="1" type="ORF">DPMN_060000</name>
</gene>
<reference evidence="1" key="1">
    <citation type="journal article" date="2019" name="bioRxiv">
        <title>The Genome of the Zebra Mussel, Dreissena polymorpha: A Resource for Invasive Species Research.</title>
        <authorList>
            <person name="McCartney M.A."/>
            <person name="Auch B."/>
            <person name="Kono T."/>
            <person name="Mallez S."/>
            <person name="Zhang Y."/>
            <person name="Obille A."/>
            <person name="Becker A."/>
            <person name="Abrahante J.E."/>
            <person name="Garbe J."/>
            <person name="Badalamenti J.P."/>
            <person name="Herman A."/>
            <person name="Mangelson H."/>
            <person name="Liachko I."/>
            <person name="Sullivan S."/>
            <person name="Sone E.D."/>
            <person name="Koren S."/>
            <person name="Silverstein K.A.T."/>
            <person name="Beckman K.B."/>
            <person name="Gohl D.M."/>
        </authorList>
    </citation>
    <scope>NUCLEOTIDE SEQUENCE</scope>
    <source>
        <strain evidence="1">Duluth1</strain>
        <tissue evidence="1">Whole animal</tissue>
    </source>
</reference>
<proteinExistence type="predicted"/>
<organism evidence="1 2">
    <name type="scientific">Dreissena polymorpha</name>
    <name type="common">Zebra mussel</name>
    <name type="synonym">Mytilus polymorpha</name>
    <dbReference type="NCBI Taxonomy" id="45954"/>
    <lineage>
        <taxon>Eukaryota</taxon>
        <taxon>Metazoa</taxon>
        <taxon>Spiralia</taxon>
        <taxon>Lophotrochozoa</taxon>
        <taxon>Mollusca</taxon>
        <taxon>Bivalvia</taxon>
        <taxon>Autobranchia</taxon>
        <taxon>Heteroconchia</taxon>
        <taxon>Euheterodonta</taxon>
        <taxon>Imparidentia</taxon>
        <taxon>Neoheterodontei</taxon>
        <taxon>Myida</taxon>
        <taxon>Dreissenoidea</taxon>
        <taxon>Dreissenidae</taxon>
        <taxon>Dreissena</taxon>
    </lineage>
</organism>
<comment type="caution">
    <text evidence="1">The sequence shown here is derived from an EMBL/GenBank/DDBJ whole genome shotgun (WGS) entry which is preliminary data.</text>
</comment>
<dbReference type="Proteomes" id="UP000828390">
    <property type="component" value="Unassembled WGS sequence"/>
</dbReference>
<sequence length="59" mass="6772">MLVGFLGAIAKVRYIGQRDITVRNISALQCIRYWNGRPYPVISSPNLDTFKTRLGEVRF</sequence>
<reference evidence="1" key="2">
    <citation type="submission" date="2020-11" db="EMBL/GenBank/DDBJ databases">
        <authorList>
            <person name="McCartney M.A."/>
            <person name="Auch B."/>
            <person name="Kono T."/>
            <person name="Mallez S."/>
            <person name="Becker A."/>
            <person name="Gohl D.M."/>
            <person name="Silverstein K.A.T."/>
            <person name="Koren S."/>
            <person name="Bechman K.B."/>
            <person name="Herman A."/>
            <person name="Abrahante J.E."/>
            <person name="Garbe J."/>
        </authorList>
    </citation>
    <scope>NUCLEOTIDE SEQUENCE</scope>
    <source>
        <strain evidence="1">Duluth1</strain>
        <tissue evidence="1">Whole animal</tissue>
    </source>
</reference>
<protein>
    <submittedName>
        <fullName evidence="1">Uncharacterized protein</fullName>
    </submittedName>
</protein>